<dbReference type="InterPro" id="IPR002915">
    <property type="entry name" value="DeoC/FbaB/LacD_aldolase"/>
</dbReference>
<reference evidence="3 4" key="1">
    <citation type="journal article" date="2018" name="PLoS ONE">
        <title>The draft genome of Kipferlia bialata reveals reductive genome evolution in fornicate parasites.</title>
        <authorList>
            <person name="Tanifuji G."/>
            <person name="Takabayashi S."/>
            <person name="Kume K."/>
            <person name="Takagi M."/>
            <person name="Nakayama T."/>
            <person name="Kamikawa R."/>
            <person name="Inagaki Y."/>
            <person name="Hashimoto T."/>
        </authorList>
    </citation>
    <scope>NUCLEOTIDE SEQUENCE [LARGE SCALE GENOMIC DNA]</scope>
    <source>
        <strain evidence="3">NY0173</strain>
    </source>
</reference>
<dbReference type="OrthoDB" id="70823at2759"/>
<evidence type="ECO:0000313" key="3">
    <source>
        <dbReference type="EMBL" id="GIQ85441.1"/>
    </source>
</evidence>
<dbReference type="InterPro" id="IPR013785">
    <property type="entry name" value="Aldolase_TIM"/>
</dbReference>
<protein>
    <submittedName>
        <fullName evidence="3">Deoxyribose-phosphate aldolase</fullName>
    </submittedName>
</protein>
<dbReference type="GO" id="GO:0004139">
    <property type="term" value="F:deoxyribose-phosphate aldolase activity"/>
    <property type="evidence" value="ECO:0007669"/>
    <property type="project" value="InterPro"/>
</dbReference>
<feature type="region of interest" description="Disordered" evidence="2">
    <location>
        <begin position="397"/>
        <end position="416"/>
    </location>
</feature>
<dbReference type="AlphaFoldDB" id="A0A9K3CY82"/>
<keyword evidence="1" id="KW-0963">Cytoplasm</keyword>
<comment type="caution">
    <text evidence="3">The sequence shown here is derived from an EMBL/GenBank/DDBJ whole genome shotgun (WGS) entry which is preliminary data.</text>
</comment>
<feature type="compositionally biased region" description="Low complexity" evidence="2">
    <location>
        <begin position="463"/>
        <end position="477"/>
    </location>
</feature>
<feature type="compositionally biased region" description="Basic residues" evidence="2">
    <location>
        <begin position="354"/>
        <end position="364"/>
    </location>
</feature>
<feature type="compositionally biased region" description="Basic and acidic residues" evidence="2">
    <location>
        <begin position="450"/>
        <end position="462"/>
    </location>
</feature>
<gene>
    <name evidence="3" type="ORF">KIPB_007107</name>
</gene>
<feature type="region of interest" description="Disordered" evidence="2">
    <location>
        <begin position="347"/>
        <end position="378"/>
    </location>
</feature>
<feature type="region of interest" description="Disordered" evidence="2">
    <location>
        <begin position="449"/>
        <end position="477"/>
    </location>
</feature>
<dbReference type="GO" id="GO:0005737">
    <property type="term" value="C:cytoplasm"/>
    <property type="evidence" value="ECO:0007669"/>
    <property type="project" value="InterPro"/>
</dbReference>
<dbReference type="PANTHER" id="PTHR10889:SF1">
    <property type="entry name" value="DEOXYRIBOSE-PHOSPHATE ALDOLASE"/>
    <property type="match status" value="1"/>
</dbReference>
<evidence type="ECO:0000256" key="1">
    <source>
        <dbReference type="ARBA" id="ARBA00022490"/>
    </source>
</evidence>
<name>A0A9K3CY82_9EUKA</name>
<dbReference type="EMBL" id="BDIP01001943">
    <property type="protein sequence ID" value="GIQ85441.1"/>
    <property type="molecule type" value="Genomic_DNA"/>
</dbReference>
<dbReference type="PANTHER" id="PTHR10889">
    <property type="entry name" value="DEOXYRIBOSE-PHOSPHATE ALDOLASE"/>
    <property type="match status" value="1"/>
</dbReference>
<dbReference type="GO" id="GO:0009264">
    <property type="term" value="P:deoxyribonucleotide catabolic process"/>
    <property type="evidence" value="ECO:0007669"/>
    <property type="project" value="InterPro"/>
</dbReference>
<keyword evidence="4" id="KW-1185">Reference proteome</keyword>
<organism evidence="3 4">
    <name type="scientific">Kipferlia bialata</name>
    <dbReference type="NCBI Taxonomy" id="797122"/>
    <lineage>
        <taxon>Eukaryota</taxon>
        <taxon>Metamonada</taxon>
        <taxon>Carpediemonas-like organisms</taxon>
        <taxon>Kipferlia</taxon>
    </lineage>
</organism>
<dbReference type="Proteomes" id="UP000265618">
    <property type="component" value="Unassembled WGS sequence"/>
</dbReference>
<dbReference type="InterPro" id="IPR011343">
    <property type="entry name" value="DeoC"/>
</dbReference>
<dbReference type="SUPFAM" id="SSF51569">
    <property type="entry name" value="Aldolase"/>
    <property type="match status" value="1"/>
</dbReference>
<proteinExistence type="predicted"/>
<sequence>MVWHNFRVNSLLPLIEERHEVLSRALRGVDHCPVPATWRPPSARHRASTEEDSFPPDCDIPRSLDLALLDPNMGVGGVMKGVGAALEAGLRSVTVLPARAALVSAWLSGSGVKLCGVVGYPLGSTTMHAKSLECQEMLGLGVDELDIVMNVGEMRSLSPRHCVSTLKALVDGCHSQGARVRVILQTPSLSTPLSITDACLYALAAGADGVVPSTGVEHLSGWKAAPLTPAVLADHMRLLTLICRGCVWEGETEGDGDGRIKTYCAGEDEAVSCVSMHGVYASVAPDTMPMVLRHRERQVQARVALAVAEQRWLQAERERLAKKGPAVKAPLMSPYIRKALPERRPYIQSPVSLRKSRQSLRKSRRVSETSSPVSERLASMRTPVAAAVASPLATTTRSVTSPPLVPTRSLVTSGEEETAQSGIFGWRESLVASPEDVEVDVDTVEAPFTPKRERERVARESHSTQTPSPSLPTPLSLGVPSFRRYSVPPSPLTDSRVMVAPEEGERERVVVAPEGERERERVLISSRGDLEVEYEAETERELLPL</sequence>
<accession>A0A9K3CY82</accession>
<dbReference type="SMART" id="SM01133">
    <property type="entry name" value="DeoC"/>
    <property type="match status" value="1"/>
</dbReference>
<dbReference type="Gene3D" id="3.20.20.70">
    <property type="entry name" value="Aldolase class I"/>
    <property type="match status" value="1"/>
</dbReference>
<evidence type="ECO:0000313" key="4">
    <source>
        <dbReference type="Proteomes" id="UP000265618"/>
    </source>
</evidence>
<evidence type="ECO:0000256" key="2">
    <source>
        <dbReference type="SAM" id="MobiDB-lite"/>
    </source>
</evidence>
<dbReference type="GO" id="GO:0016052">
    <property type="term" value="P:carbohydrate catabolic process"/>
    <property type="evidence" value="ECO:0007669"/>
    <property type="project" value="TreeGrafter"/>
</dbReference>